<dbReference type="GO" id="GO:0006020">
    <property type="term" value="P:inositol metabolic process"/>
    <property type="evidence" value="ECO:0007669"/>
    <property type="project" value="TreeGrafter"/>
</dbReference>
<dbReference type="FunFam" id="3.30.470.20:FF:000036">
    <property type="entry name" value="Inositol hexakisphosphate and diphosphoinositol-pentakisphosphate kinase"/>
    <property type="match status" value="1"/>
</dbReference>
<organism evidence="18 19">
    <name type="scientific">Boletus reticuloceps</name>
    <dbReference type="NCBI Taxonomy" id="495285"/>
    <lineage>
        <taxon>Eukaryota</taxon>
        <taxon>Fungi</taxon>
        <taxon>Dikarya</taxon>
        <taxon>Basidiomycota</taxon>
        <taxon>Agaricomycotina</taxon>
        <taxon>Agaricomycetes</taxon>
        <taxon>Agaricomycetidae</taxon>
        <taxon>Boletales</taxon>
        <taxon>Boletineae</taxon>
        <taxon>Boletaceae</taxon>
        <taxon>Boletoideae</taxon>
        <taxon>Boletus</taxon>
    </lineage>
</organism>
<dbReference type="InterPro" id="IPR040557">
    <property type="entry name" value="VIP1_N"/>
</dbReference>
<keyword evidence="6 15" id="KW-0808">Transferase</keyword>
<dbReference type="Gene3D" id="3.40.50.1240">
    <property type="entry name" value="Phosphoglycerate mutase-like"/>
    <property type="match status" value="1"/>
</dbReference>
<evidence type="ECO:0000256" key="7">
    <source>
        <dbReference type="ARBA" id="ARBA00022741"/>
    </source>
</evidence>
<gene>
    <name evidence="18" type="ORF">JVT61DRAFT_12833</name>
</gene>
<keyword evidence="7 14" id="KW-0547">Nucleotide-binding</keyword>
<evidence type="ECO:0000256" key="1">
    <source>
        <dbReference type="ARBA" id="ARBA00004245"/>
    </source>
</evidence>
<comment type="subcellular location">
    <subcellularLocation>
        <location evidence="1 15">Cytoplasm</location>
        <location evidence="1 15">Cytoskeleton</location>
    </subcellularLocation>
</comment>
<evidence type="ECO:0000313" key="19">
    <source>
        <dbReference type="Proteomes" id="UP000683000"/>
    </source>
</evidence>
<keyword evidence="8 15" id="KW-0418">Kinase</keyword>
<dbReference type="InterPro" id="IPR013651">
    <property type="entry name" value="ATP-grasp_RimK-type"/>
</dbReference>
<comment type="catalytic activity">
    <reaction evidence="12">
        <text>1D-myo-inositol hexakisphosphate + ATP = 1-diphospho-1D-myo-inositol 2,3,4,5,6-pentakisphosphate + ADP</text>
        <dbReference type="Rhea" id="RHEA:37459"/>
        <dbReference type="ChEBI" id="CHEBI:30616"/>
        <dbReference type="ChEBI" id="CHEBI:58130"/>
        <dbReference type="ChEBI" id="CHEBI:74946"/>
        <dbReference type="ChEBI" id="CHEBI:456216"/>
        <dbReference type="EC" id="2.7.4.24"/>
    </reaction>
    <physiologicalReaction direction="left-to-right" evidence="12">
        <dbReference type="Rhea" id="RHEA:37460"/>
    </physiologicalReaction>
</comment>
<sequence length="949" mass="107759">MKTSRPPVLLGICAMDIKARSKPMREILTRLVQRSRGAIEVKVFGDKVILDEDVENWPRCDVLISFFSTDFPLDKAISYVKLRNPFCINDLLPQALLWDRRLVGSVLDHLNIPTPRHLEVSRDAGPRIDPELKQLMFDKIGVQLTDFRVTPEVSIREDGNAIIIDGKVLEKPFVEKPVSGEDHNVYIYFRGGGGRRLFRKVGNKSSDLDPTLNFPRTDGSYIYEQFIDVDNSEDIKVYTVGIDYFHAETRKSPVVDGVVRRNTEGKEIRFITRLSDREKSYAAKICQAFGQNVCGFDMLRCQGGKSSQVIDVNGWSFVKGNESYYDKAAEILASLCIRVSSSIDRPVPQSDPVSQPANWRLKANVTVFRHADRTPKQKLKFNFPVGEVWTQPFVRLLNGEKEEIILRERKQLNLVAKAVEQAQSLGADSDDLAKLTQLNNALSSKIDLPGTKTQLKPIYSKRQAGQPRKLIKLTLVFKWGGEFTHSARYQSRDLGENMKKDFSIMSRLSSHLPIQVVHIYTSSERRVIASAEIFAAALVDNQSNYPPSSSASSISSRSSLDDISASQKNASGSHGGPPALIIRKDLLDDSNAAKDLMDDVKKRLKILLRPGEPEKRPELTWPKSMKKEPVEVVKEVIELLSSFRAIMRKNFETMDVDKIQERWCCGDEPWLFRERWEKLFEDFCDVEQKKFDPSRVSELYDTIKYCALHHRQFLFAIFDEHAGQGTDPKDRKLHELYGRAKALFDLVAPQEYGIDPDEKEEIGVLTSLPLLRKIVEDLEAARNNGGSSVTLYFTKESHIHTLVNLVLLSGLPIANRRIPELDYCFSLSVSYSFELYERNFGRGNSDKEYSIKLSVSEGAHSSNVLDSTLDARHSLNVQSRRKLTQHLPYSLVIEKLSKHFARVKEDDDTGTDTPYVGTLHRLNDRLSSANDYSSSDDPIHDFLRKQHKA</sequence>
<keyword evidence="10" id="KW-0206">Cytoskeleton</keyword>
<evidence type="ECO:0000256" key="11">
    <source>
        <dbReference type="ARBA" id="ARBA00033696"/>
    </source>
</evidence>
<accession>A0A8I2YX82</accession>
<dbReference type="OrthoDB" id="18042at2759"/>
<feature type="domain" description="ATP-grasp" evidence="17">
    <location>
        <begin position="134"/>
        <end position="341"/>
    </location>
</feature>
<proteinExistence type="inferred from homology"/>
<dbReference type="FunFam" id="3.40.50.11950:FF:000002">
    <property type="entry name" value="Inositol hexakisphosphate and diphosphoinositol-pentakisphosphate kinase"/>
    <property type="match status" value="1"/>
</dbReference>
<feature type="region of interest" description="Disordered" evidence="16">
    <location>
        <begin position="927"/>
        <end position="949"/>
    </location>
</feature>
<dbReference type="EC" id="2.7.4.24" evidence="3 15"/>
<evidence type="ECO:0000256" key="3">
    <source>
        <dbReference type="ARBA" id="ARBA00012893"/>
    </source>
</evidence>
<dbReference type="PANTHER" id="PTHR12750">
    <property type="entry name" value="DIPHOSPHOINOSITOL PENTAKISPHOSPHATE KINASE"/>
    <property type="match status" value="1"/>
</dbReference>
<dbReference type="Pfam" id="PF00328">
    <property type="entry name" value="His_Phos_2"/>
    <property type="match status" value="1"/>
</dbReference>
<evidence type="ECO:0000256" key="9">
    <source>
        <dbReference type="ARBA" id="ARBA00022840"/>
    </source>
</evidence>
<dbReference type="GO" id="GO:0052843">
    <property type="term" value="F:inositol-1-diphosphate-2,3,4,5,6-pentakisphosphate diphosphatase activity"/>
    <property type="evidence" value="ECO:0007669"/>
    <property type="project" value="UniProtKB-ARBA"/>
</dbReference>
<dbReference type="InterPro" id="IPR011761">
    <property type="entry name" value="ATP-grasp"/>
</dbReference>
<evidence type="ECO:0000256" key="14">
    <source>
        <dbReference type="PROSITE-ProRule" id="PRU00409"/>
    </source>
</evidence>
<dbReference type="AlphaFoldDB" id="A0A8I2YX82"/>
<dbReference type="GO" id="GO:0033857">
    <property type="term" value="F:5-diphosphoinositol pentakisphosphate 1-kinase activity"/>
    <property type="evidence" value="ECO:0007669"/>
    <property type="project" value="TreeGrafter"/>
</dbReference>
<evidence type="ECO:0000256" key="4">
    <source>
        <dbReference type="ARBA" id="ARBA00022490"/>
    </source>
</evidence>
<evidence type="ECO:0000256" key="13">
    <source>
        <dbReference type="ARBA" id="ARBA00071668"/>
    </source>
</evidence>
<keyword evidence="19" id="KW-1185">Reference proteome</keyword>
<comment type="catalytic activity">
    <reaction evidence="11">
        <text>5-diphospho-1D-myo-inositol 1,2,3,4,6-pentakisphosphate + ATP + H(+) = 1,5-bis(diphospho)-1D-myo-inositol 2,3,4,6-tetrakisphosphate + ADP</text>
        <dbReference type="Rhea" id="RHEA:10276"/>
        <dbReference type="ChEBI" id="CHEBI:15378"/>
        <dbReference type="ChEBI" id="CHEBI:30616"/>
        <dbReference type="ChEBI" id="CHEBI:58628"/>
        <dbReference type="ChEBI" id="CHEBI:77983"/>
        <dbReference type="ChEBI" id="CHEBI:456216"/>
        <dbReference type="EC" id="2.7.4.24"/>
    </reaction>
    <physiologicalReaction direction="left-to-right" evidence="11">
        <dbReference type="Rhea" id="RHEA:10277"/>
    </physiologicalReaction>
</comment>
<evidence type="ECO:0000256" key="10">
    <source>
        <dbReference type="ARBA" id="ARBA00023212"/>
    </source>
</evidence>
<evidence type="ECO:0000256" key="2">
    <source>
        <dbReference type="ARBA" id="ARBA00005609"/>
    </source>
</evidence>
<feature type="compositionally biased region" description="Polar residues" evidence="16">
    <location>
        <begin position="927"/>
        <end position="936"/>
    </location>
</feature>
<dbReference type="GO" id="GO:0005856">
    <property type="term" value="C:cytoskeleton"/>
    <property type="evidence" value="ECO:0007669"/>
    <property type="project" value="UniProtKB-SubCell"/>
</dbReference>
<dbReference type="PANTHER" id="PTHR12750:SF9">
    <property type="entry name" value="INOSITOL HEXAKISPHOSPHATE AND DIPHOSPHOINOSITOL-PENTAKISPHOSPHATE KINASE"/>
    <property type="match status" value="1"/>
</dbReference>
<evidence type="ECO:0000256" key="12">
    <source>
        <dbReference type="ARBA" id="ARBA00034629"/>
    </source>
</evidence>
<dbReference type="GO" id="GO:0032958">
    <property type="term" value="P:inositol phosphate biosynthetic process"/>
    <property type="evidence" value="ECO:0007669"/>
    <property type="project" value="TreeGrafter"/>
</dbReference>
<dbReference type="Gene3D" id="3.30.470.20">
    <property type="entry name" value="ATP-grasp fold, B domain"/>
    <property type="match status" value="1"/>
</dbReference>
<evidence type="ECO:0000256" key="5">
    <source>
        <dbReference type="ARBA" id="ARBA00022553"/>
    </source>
</evidence>
<dbReference type="EMBL" id="JAGFBS010000006">
    <property type="protein sequence ID" value="KAG6378568.1"/>
    <property type="molecule type" value="Genomic_DNA"/>
</dbReference>
<dbReference type="SUPFAM" id="SSF53254">
    <property type="entry name" value="Phosphoglycerate mutase-like"/>
    <property type="match status" value="1"/>
</dbReference>
<dbReference type="Gene3D" id="3.40.50.11950">
    <property type="match status" value="1"/>
</dbReference>
<evidence type="ECO:0000259" key="17">
    <source>
        <dbReference type="PROSITE" id="PS50975"/>
    </source>
</evidence>
<dbReference type="Pfam" id="PF08443">
    <property type="entry name" value="RimK"/>
    <property type="match status" value="1"/>
</dbReference>
<feature type="compositionally biased region" description="Low complexity" evidence="16">
    <location>
        <begin position="548"/>
        <end position="566"/>
    </location>
</feature>
<keyword evidence="9 14" id="KW-0067">ATP-binding</keyword>
<dbReference type="Pfam" id="PF18086">
    <property type="entry name" value="PPIP5K2_N"/>
    <property type="match status" value="1"/>
</dbReference>
<name>A0A8I2YX82_9AGAM</name>
<keyword evidence="5" id="KW-0597">Phosphoprotein</keyword>
<feature type="region of interest" description="Disordered" evidence="16">
    <location>
        <begin position="544"/>
        <end position="577"/>
    </location>
</feature>
<evidence type="ECO:0000256" key="15">
    <source>
        <dbReference type="RuleBase" id="RU365032"/>
    </source>
</evidence>
<evidence type="ECO:0000256" key="8">
    <source>
        <dbReference type="ARBA" id="ARBA00022777"/>
    </source>
</evidence>
<feature type="compositionally biased region" description="Basic and acidic residues" evidence="16">
    <location>
        <begin position="937"/>
        <end position="949"/>
    </location>
</feature>
<dbReference type="InterPro" id="IPR000560">
    <property type="entry name" value="His_Pase_clade-2"/>
</dbReference>
<comment type="function">
    <text evidence="15">Bifunctional inositol kinase that acts in concert with the IP6K kinases to synthesize the diphosphate group-containing inositol pyrophosphates diphosphoinositol pentakisphosphate, PP-InsP5, and bis-diphosphoinositol tetrakisphosphate, (PP)2-InsP4. PP-InsP5 and (PP)2-InsP4, also respectively called InsP7 and InsP8, may regulate a variety of cellular processes, including apoptosis, vesicle trafficking, cytoskeletal dynamics, and exocytosis. Phosphorylates inositol hexakisphosphate (InsP6).</text>
</comment>
<dbReference type="GO" id="GO:0052723">
    <property type="term" value="F:inositol hexakisphosphate 1-kinase activity"/>
    <property type="evidence" value="ECO:0007669"/>
    <property type="project" value="UniProtKB-ARBA"/>
</dbReference>
<dbReference type="InterPro" id="IPR029033">
    <property type="entry name" value="His_PPase_superfam"/>
</dbReference>
<dbReference type="Proteomes" id="UP000683000">
    <property type="component" value="Unassembled WGS sequence"/>
</dbReference>
<reference evidence="18" key="1">
    <citation type="submission" date="2021-03" db="EMBL/GenBank/DDBJ databases">
        <title>Evolutionary innovations through gain and loss of genes in the ectomycorrhizal Boletales.</title>
        <authorList>
            <person name="Wu G."/>
            <person name="Miyauchi S."/>
            <person name="Morin E."/>
            <person name="Yang Z.-L."/>
            <person name="Xu J."/>
            <person name="Martin F.M."/>
        </authorList>
    </citation>
    <scope>NUCLEOTIDE SEQUENCE</scope>
    <source>
        <strain evidence="18">BR01</strain>
    </source>
</reference>
<comment type="caution">
    <text evidence="18">The sequence shown here is derived from an EMBL/GenBank/DDBJ whole genome shotgun (WGS) entry which is preliminary data.</text>
</comment>
<dbReference type="GO" id="GO:0005524">
    <property type="term" value="F:ATP binding"/>
    <property type="evidence" value="ECO:0007669"/>
    <property type="project" value="UniProtKB-UniRule"/>
</dbReference>
<evidence type="ECO:0000313" key="18">
    <source>
        <dbReference type="EMBL" id="KAG6378568.1"/>
    </source>
</evidence>
<dbReference type="PROSITE" id="PS50975">
    <property type="entry name" value="ATP_GRASP"/>
    <property type="match status" value="1"/>
</dbReference>
<dbReference type="GO" id="GO:0005829">
    <property type="term" value="C:cytosol"/>
    <property type="evidence" value="ECO:0007669"/>
    <property type="project" value="TreeGrafter"/>
</dbReference>
<comment type="similarity">
    <text evidence="2 15">Belongs to the histidine acid phosphatase family. VIP1 subfamily.</text>
</comment>
<dbReference type="SUPFAM" id="SSF56059">
    <property type="entry name" value="Glutathione synthetase ATP-binding domain-like"/>
    <property type="match status" value="1"/>
</dbReference>
<dbReference type="GO" id="GO:0046872">
    <property type="term" value="F:metal ion binding"/>
    <property type="evidence" value="ECO:0007669"/>
    <property type="project" value="InterPro"/>
</dbReference>
<keyword evidence="4 15" id="KW-0963">Cytoplasm</keyword>
<evidence type="ECO:0000256" key="6">
    <source>
        <dbReference type="ARBA" id="ARBA00022679"/>
    </source>
</evidence>
<dbReference type="InterPro" id="IPR037446">
    <property type="entry name" value="His_Pase_VIP1"/>
</dbReference>
<evidence type="ECO:0000256" key="16">
    <source>
        <dbReference type="SAM" id="MobiDB-lite"/>
    </source>
</evidence>
<protein>
    <recommendedName>
        <fullName evidence="13 15">Inositol hexakisphosphate and diphosphoinositol-pentakisphosphate kinase</fullName>
        <ecNumber evidence="3 15">2.7.4.24</ecNumber>
    </recommendedName>
</protein>